<name>A0AAD6HKV3_9EURO</name>
<accession>A0AAD6HKV3</accession>
<feature type="transmembrane region" description="Helical" evidence="6">
    <location>
        <begin position="560"/>
        <end position="582"/>
    </location>
</feature>
<evidence type="ECO:0000259" key="9">
    <source>
        <dbReference type="Pfam" id="PF07731"/>
    </source>
</evidence>
<sequence length="584" mass="65325">MWSLSVPFLFLLTFGQTKTVTYDFNLTWVTANPDGLAERKVIGVNGQWPIPVIEVSKGDRLVVNMYNGLETHNSSIHFHGLYQNGTTSMDGPSMVNQCPVVPGASITYNFTLEQTGTYWYHCHTDWCYPDGQRQALIVHDNNTYFDFDDEYTITMSDWYHKLTEDIRPEFMSLYNPTGAEPLPQAFLVNDTQNTKFPVEAGKTYMLRFINIGAFVAQYLYIEDHTMRIVEIDGVYVDETTAEVLYIAVGQCYSVLVTMKNSTEKNYPMVTIADSVLLDTIPSDLTLNHTNWLEYNTNAGYAQATLEIDVSSELEAFDDMSLVSYDHETLLPEPDIQVKLTVLMDNLINGKGYAFLNKISYTSPKVPTLYTALSAGELANNATVYGEYTHPVVLDHNAVVEVVLENQDTGSHPFHLHGHAFQLVTRYPSYGADFYDYSAGTTFATYNSSNETITSNFPTYPARRDTLVLPPGGYFVIRFVADNPGVWFFHCHIDWHLAQGLAMTFVEAPMVLQQRLTVPDDHWEVCRAASVPDVGNAAANTVDYLDLKGQNTQPAWLPAGFTARGIVALVFSCISAVAGMASITM</sequence>
<evidence type="ECO:0000256" key="4">
    <source>
        <dbReference type="ARBA" id="ARBA00023002"/>
    </source>
</evidence>
<dbReference type="InterPro" id="IPR033138">
    <property type="entry name" value="Cu_oxidase_CS"/>
</dbReference>
<dbReference type="FunFam" id="2.60.40.420:FF:000024">
    <property type="entry name" value="FET5p Multicopper oxidase"/>
    <property type="match status" value="1"/>
</dbReference>
<reference evidence="11" key="2">
    <citation type="submission" date="2023-01" db="EMBL/GenBank/DDBJ databases">
        <authorList>
            <person name="Petersen C."/>
        </authorList>
    </citation>
    <scope>NUCLEOTIDE SEQUENCE</scope>
    <source>
        <strain evidence="11">IBT 17514</strain>
    </source>
</reference>
<keyword evidence="4" id="KW-0560">Oxidoreductase</keyword>
<keyword evidence="6" id="KW-0812">Transmembrane</keyword>
<dbReference type="Pfam" id="PF07732">
    <property type="entry name" value="Cu-oxidase_3"/>
    <property type="match status" value="1"/>
</dbReference>
<evidence type="ECO:0000259" key="8">
    <source>
        <dbReference type="Pfam" id="PF00394"/>
    </source>
</evidence>
<dbReference type="PANTHER" id="PTHR11709">
    <property type="entry name" value="MULTI-COPPER OXIDASE"/>
    <property type="match status" value="1"/>
</dbReference>
<dbReference type="Gene3D" id="2.60.40.420">
    <property type="entry name" value="Cupredoxins - blue copper proteins"/>
    <property type="match status" value="3"/>
</dbReference>
<dbReference type="Pfam" id="PF07731">
    <property type="entry name" value="Cu-oxidase_2"/>
    <property type="match status" value="1"/>
</dbReference>
<dbReference type="GO" id="GO:0010106">
    <property type="term" value="P:cellular response to iron ion starvation"/>
    <property type="evidence" value="ECO:0007669"/>
    <property type="project" value="TreeGrafter"/>
</dbReference>
<reference evidence="11" key="1">
    <citation type="journal article" date="2023" name="IMA Fungus">
        <title>Comparative genomic study of the Penicillium genus elucidates a diverse pangenome and 15 lateral gene transfer events.</title>
        <authorList>
            <person name="Petersen C."/>
            <person name="Sorensen T."/>
            <person name="Nielsen M.R."/>
            <person name="Sondergaard T.E."/>
            <person name="Sorensen J.L."/>
            <person name="Fitzpatrick D.A."/>
            <person name="Frisvad J.C."/>
            <person name="Nielsen K.L."/>
        </authorList>
    </citation>
    <scope>NUCLEOTIDE SEQUENCE</scope>
    <source>
        <strain evidence="11">IBT 17514</strain>
    </source>
</reference>
<protein>
    <submittedName>
        <fullName evidence="11">Ferro-O2-oxidoreductase</fullName>
    </submittedName>
</protein>
<keyword evidence="12" id="KW-1185">Reference proteome</keyword>
<evidence type="ECO:0000313" key="12">
    <source>
        <dbReference type="Proteomes" id="UP001215712"/>
    </source>
</evidence>
<dbReference type="GO" id="GO:0004322">
    <property type="term" value="F:ferroxidase activity"/>
    <property type="evidence" value="ECO:0007669"/>
    <property type="project" value="TreeGrafter"/>
</dbReference>
<dbReference type="CDD" id="cd13851">
    <property type="entry name" value="CuRO_1_Fet3p"/>
    <property type="match status" value="1"/>
</dbReference>
<feature type="domain" description="Plastocyanin-like" evidence="9">
    <location>
        <begin position="360"/>
        <end position="508"/>
    </location>
</feature>
<keyword evidence="5" id="KW-0186">Copper</keyword>
<dbReference type="InterPro" id="IPR044130">
    <property type="entry name" value="CuRO_2_Fet3-like"/>
</dbReference>
<dbReference type="AlphaFoldDB" id="A0AAD6HKV3"/>
<feature type="chain" id="PRO_5042168594" evidence="7">
    <location>
        <begin position="20"/>
        <end position="584"/>
    </location>
</feature>
<evidence type="ECO:0000256" key="5">
    <source>
        <dbReference type="ARBA" id="ARBA00023008"/>
    </source>
</evidence>
<dbReference type="InterPro" id="IPR045087">
    <property type="entry name" value="Cu-oxidase_fam"/>
</dbReference>
<dbReference type="PANTHER" id="PTHR11709:SF361">
    <property type="entry name" value="IRON TRANSPORT MULTICOPPER OXIDASE FET3"/>
    <property type="match status" value="1"/>
</dbReference>
<proteinExistence type="inferred from homology"/>
<dbReference type="CDD" id="cd13877">
    <property type="entry name" value="CuRO_2_Fet3p_like"/>
    <property type="match status" value="1"/>
</dbReference>
<dbReference type="InterPro" id="IPR001117">
    <property type="entry name" value="Cu-oxidase_2nd"/>
</dbReference>
<comment type="similarity">
    <text evidence="1">Belongs to the multicopper oxidase family.</text>
</comment>
<evidence type="ECO:0000256" key="6">
    <source>
        <dbReference type="SAM" id="Phobius"/>
    </source>
</evidence>
<keyword evidence="3 7" id="KW-0732">Signal</keyword>
<gene>
    <name evidence="11" type="ORF">N7493_006564</name>
</gene>
<evidence type="ECO:0000256" key="2">
    <source>
        <dbReference type="ARBA" id="ARBA00022723"/>
    </source>
</evidence>
<dbReference type="EMBL" id="JAQJAN010000008">
    <property type="protein sequence ID" value="KAJ5724836.1"/>
    <property type="molecule type" value="Genomic_DNA"/>
</dbReference>
<keyword evidence="6" id="KW-1133">Transmembrane helix</keyword>
<evidence type="ECO:0000256" key="1">
    <source>
        <dbReference type="ARBA" id="ARBA00010609"/>
    </source>
</evidence>
<dbReference type="CDD" id="cd13899">
    <property type="entry name" value="CuRO_3_Fet3p"/>
    <property type="match status" value="1"/>
</dbReference>
<dbReference type="SUPFAM" id="SSF49503">
    <property type="entry name" value="Cupredoxins"/>
    <property type="match status" value="3"/>
</dbReference>
<keyword evidence="6" id="KW-0472">Membrane</keyword>
<feature type="signal peptide" evidence="7">
    <location>
        <begin position="1"/>
        <end position="19"/>
    </location>
</feature>
<feature type="domain" description="Plastocyanin-like" evidence="8">
    <location>
        <begin position="149"/>
        <end position="296"/>
    </location>
</feature>
<feature type="domain" description="Plastocyanin-like" evidence="10">
    <location>
        <begin position="26"/>
        <end position="142"/>
    </location>
</feature>
<dbReference type="GO" id="GO:0005507">
    <property type="term" value="F:copper ion binding"/>
    <property type="evidence" value="ECO:0007669"/>
    <property type="project" value="InterPro"/>
</dbReference>
<dbReference type="InterPro" id="IPR008972">
    <property type="entry name" value="Cupredoxin"/>
</dbReference>
<keyword evidence="2" id="KW-0479">Metal-binding</keyword>
<dbReference type="PROSITE" id="PS00080">
    <property type="entry name" value="MULTICOPPER_OXIDASE2"/>
    <property type="match status" value="1"/>
</dbReference>
<evidence type="ECO:0000313" key="11">
    <source>
        <dbReference type="EMBL" id="KAJ5724836.1"/>
    </source>
</evidence>
<dbReference type="InterPro" id="IPR011706">
    <property type="entry name" value="Cu-oxidase_C"/>
</dbReference>
<evidence type="ECO:0000256" key="3">
    <source>
        <dbReference type="ARBA" id="ARBA00022729"/>
    </source>
</evidence>
<dbReference type="Pfam" id="PF00394">
    <property type="entry name" value="Cu-oxidase"/>
    <property type="match status" value="1"/>
</dbReference>
<organism evidence="11 12">
    <name type="scientific">Penicillium malachiteum</name>
    <dbReference type="NCBI Taxonomy" id="1324776"/>
    <lineage>
        <taxon>Eukaryota</taxon>
        <taxon>Fungi</taxon>
        <taxon>Dikarya</taxon>
        <taxon>Ascomycota</taxon>
        <taxon>Pezizomycotina</taxon>
        <taxon>Eurotiomycetes</taxon>
        <taxon>Eurotiomycetidae</taxon>
        <taxon>Eurotiales</taxon>
        <taxon>Aspergillaceae</taxon>
        <taxon>Penicillium</taxon>
    </lineage>
</organism>
<dbReference type="InterPro" id="IPR011707">
    <property type="entry name" value="Cu-oxidase-like_N"/>
</dbReference>
<dbReference type="GO" id="GO:0033573">
    <property type="term" value="C:high-affinity iron permease complex"/>
    <property type="evidence" value="ECO:0007669"/>
    <property type="project" value="TreeGrafter"/>
</dbReference>
<dbReference type="GO" id="GO:0033215">
    <property type="term" value="P:reductive iron assimilation"/>
    <property type="evidence" value="ECO:0007669"/>
    <property type="project" value="TreeGrafter"/>
</dbReference>
<dbReference type="Proteomes" id="UP001215712">
    <property type="component" value="Unassembled WGS sequence"/>
</dbReference>
<comment type="caution">
    <text evidence="11">The sequence shown here is derived from an EMBL/GenBank/DDBJ whole genome shotgun (WGS) entry which is preliminary data.</text>
</comment>
<dbReference type="InterPro" id="IPR002355">
    <property type="entry name" value="Cu_oxidase_Cu_BS"/>
</dbReference>
<evidence type="ECO:0000259" key="10">
    <source>
        <dbReference type="Pfam" id="PF07732"/>
    </source>
</evidence>
<evidence type="ECO:0000256" key="7">
    <source>
        <dbReference type="SAM" id="SignalP"/>
    </source>
</evidence>
<dbReference type="PROSITE" id="PS00079">
    <property type="entry name" value="MULTICOPPER_OXIDASE1"/>
    <property type="match status" value="1"/>
</dbReference>